<gene>
    <name evidence="1" type="ORF">SEV965_LOCUS40043</name>
</gene>
<reference evidence="1" key="1">
    <citation type="submission" date="2021-02" db="EMBL/GenBank/DDBJ databases">
        <authorList>
            <person name="Nowell W R."/>
        </authorList>
    </citation>
    <scope>NUCLEOTIDE SEQUENCE</scope>
</reference>
<name>A0A815ZPS5_9BILA</name>
<protein>
    <submittedName>
        <fullName evidence="1">Uncharacterized protein</fullName>
    </submittedName>
</protein>
<sequence length="44" mass="4910">IDKRQNCYNGRPFPDCCYDDCCSQIPGLGEWANFCCSASGRGRC</sequence>
<dbReference type="Proteomes" id="UP000663889">
    <property type="component" value="Unassembled WGS sequence"/>
</dbReference>
<comment type="caution">
    <text evidence="1">The sequence shown here is derived from an EMBL/GenBank/DDBJ whole genome shotgun (WGS) entry which is preliminary data.</text>
</comment>
<feature type="non-terminal residue" evidence="1">
    <location>
        <position position="1"/>
    </location>
</feature>
<accession>A0A815ZPS5</accession>
<dbReference type="EMBL" id="CAJNOU010021359">
    <property type="protein sequence ID" value="CAF1587560.1"/>
    <property type="molecule type" value="Genomic_DNA"/>
</dbReference>
<evidence type="ECO:0000313" key="2">
    <source>
        <dbReference type="Proteomes" id="UP000663889"/>
    </source>
</evidence>
<proteinExistence type="predicted"/>
<evidence type="ECO:0000313" key="1">
    <source>
        <dbReference type="EMBL" id="CAF1587560.1"/>
    </source>
</evidence>
<dbReference type="AlphaFoldDB" id="A0A815ZPS5"/>
<organism evidence="1 2">
    <name type="scientific">Rotaria sordida</name>
    <dbReference type="NCBI Taxonomy" id="392033"/>
    <lineage>
        <taxon>Eukaryota</taxon>
        <taxon>Metazoa</taxon>
        <taxon>Spiralia</taxon>
        <taxon>Gnathifera</taxon>
        <taxon>Rotifera</taxon>
        <taxon>Eurotatoria</taxon>
        <taxon>Bdelloidea</taxon>
        <taxon>Philodinida</taxon>
        <taxon>Philodinidae</taxon>
        <taxon>Rotaria</taxon>
    </lineage>
</organism>